<dbReference type="EMBL" id="QRGP01000001">
    <property type="protein sequence ID" value="RDV07119.1"/>
    <property type="molecule type" value="Genomic_DNA"/>
</dbReference>
<dbReference type="RefSeq" id="WP_115548665.1">
    <property type="nucleotide sequence ID" value="NZ_QRGP01000001.1"/>
</dbReference>
<dbReference type="PANTHER" id="PTHR43767">
    <property type="entry name" value="LONG-CHAIN-FATTY-ACID--COA LIGASE"/>
    <property type="match status" value="1"/>
</dbReference>
<dbReference type="NCBIfam" id="NF005863">
    <property type="entry name" value="PRK07798.1"/>
    <property type="match status" value="1"/>
</dbReference>
<dbReference type="SUPFAM" id="SSF56801">
    <property type="entry name" value="Acetyl-CoA synthetase-like"/>
    <property type="match status" value="1"/>
</dbReference>
<dbReference type="OrthoDB" id="9803968at2"/>
<dbReference type="Pfam" id="PF13193">
    <property type="entry name" value="AMP-binding_C"/>
    <property type="match status" value="1"/>
</dbReference>
<evidence type="ECO:0000259" key="1">
    <source>
        <dbReference type="Pfam" id="PF00501"/>
    </source>
</evidence>
<evidence type="ECO:0000313" key="3">
    <source>
        <dbReference type="EMBL" id="RDV07119.1"/>
    </source>
</evidence>
<name>A0A371BHP4_9SPHN</name>
<dbReference type="InterPro" id="IPR050237">
    <property type="entry name" value="ATP-dep_AMP-bd_enzyme"/>
</dbReference>
<keyword evidence="4" id="KW-1185">Reference proteome</keyword>
<organism evidence="3 4">
    <name type="scientific">Sphingorhabdus pulchriflava</name>
    <dbReference type="NCBI Taxonomy" id="2292257"/>
    <lineage>
        <taxon>Bacteria</taxon>
        <taxon>Pseudomonadati</taxon>
        <taxon>Pseudomonadota</taxon>
        <taxon>Alphaproteobacteria</taxon>
        <taxon>Sphingomonadales</taxon>
        <taxon>Sphingomonadaceae</taxon>
        <taxon>Sphingorhabdus</taxon>
    </lineage>
</organism>
<comment type="caution">
    <text evidence="3">The sequence shown here is derived from an EMBL/GenBank/DDBJ whole genome shotgun (WGS) entry which is preliminary data.</text>
</comment>
<evidence type="ECO:0000259" key="2">
    <source>
        <dbReference type="Pfam" id="PF13193"/>
    </source>
</evidence>
<feature type="domain" description="AMP-dependent synthetase/ligase" evidence="1">
    <location>
        <begin position="12"/>
        <end position="378"/>
    </location>
</feature>
<dbReference type="PROSITE" id="PS00455">
    <property type="entry name" value="AMP_BINDING"/>
    <property type="match status" value="1"/>
</dbReference>
<dbReference type="Gene3D" id="3.40.50.12780">
    <property type="entry name" value="N-terminal domain of ligase-like"/>
    <property type="match status" value="1"/>
</dbReference>
<dbReference type="InterPro" id="IPR000873">
    <property type="entry name" value="AMP-dep_synth/lig_dom"/>
</dbReference>
<feature type="domain" description="AMP-binding enzyme C-terminal" evidence="2">
    <location>
        <begin position="449"/>
        <end position="524"/>
    </location>
</feature>
<dbReference type="GO" id="GO:0016878">
    <property type="term" value="F:acid-thiol ligase activity"/>
    <property type="evidence" value="ECO:0007669"/>
    <property type="project" value="UniProtKB-ARBA"/>
</dbReference>
<evidence type="ECO:0000313" key="4">
    <source>
        <dbReference type="Proteomes" id="UP000263833"/>
    </source>
</evidence>
<protein>
    <submittedName>
        <fullName evidence="3">Acyl-CoA synthetase</fullName>
    </submittedName>
</protein>
<dbReference type="InterPro" id="IPR025110">
    <property type="entry name" value="AMP-bd_C"/>
</dbReference>
<reference evidence="4" key="1">
    <citation type="submission" date="2018-08" db="EMBL/GenBank/DDBJ databases">
        <authorList>
            <person name="Kim S.-J."/>
            <person name="Jung G.-Y."/>
        </authorList>
    </citation>
    <scope>NUCLEOTIDE SEQUENCE [LARGE SCALE GENOMIC DNA]</scope>
    <source>
        <strain evidence="4">GY_G</strain>
    </source>
</reference>
<sequence length="539" mass="58026">MIWHFADVFDTIASLAPDQIALINGDTHRSWRDYEDRSARLANALLAAGLKPDAKTAIYAHNSNAYLEAQYASFKARTVPINVNYRYVEHELTYLFDNGDVEAVFFDAKFAPRLAAIRDHLPKLKLFVQIDDGSGETLAGAQDFEALIATNAPLPRLDYGEDDIYMIYTGGTTGMPKGVMYRHGDLSAGIASALLGPEVVEPSPEMLVAVVQALKEAGAAPISLPACPLMHGTGMWIGAFFAHFAGGAVATISDEKFDPDAIWAFIERKRVNAVAIVGDAFAKPMLAALREAEARGQHYDLTSLKVIGSSGVMFSSEVKRGLLEYIDVEIRDSIGSTEGAMGGSVVSRSLPPVDTAKFAFNPTTKVFNDRDEEVQPGSDEIGMIANGGVVPVGYFKDPEKSAKTFRSIAGVRYSFPGDFAQVTADGTLVLLGRGSVCINTGGEKVFPEEVEEALKAHGDIWDALVVGVPDERFGERVVAVLSAKEGASVNEAALLDFARTRLAGYKMPRQLVFVETVQRAANGKADYKWAKEVALGSGA</sequence>
<proteinExistence type="predicted"/>
<dbReference type="Gene3D" id="3.30.300.30">
    <property type="match status" value="1"/>
</dbReference>
<dbReference type="InterPro" id="IPR045851">
    <property type="entry name" value="AMP-bd_C_sf"/>
</dbReference>
<dbReference type="InterPro" id="IPR020845">
    <property type="entry name" value="AMP-binding_CS"/>
</dbReference>
<dbReference type="Pfam" id="PF00501">
    <property type="entry name" value="AMP-binding"/>
    <property type="match status" value="1"/>
</dbReference>
<gene>
    <name evidence="3" type="ORF">DXH95_06995</name>
</gene>
<dbReference type="AlphaFoldDB" id="A0A371BHP4"/>
<dbReference type="Proteomes" id="UP000263833">
    <property type="component" value="Unassembled WGS sequence"/>
</dbReference>
<dbReference type="InterPro" id="IPR042099">
    <property type="entry name" value="ANL_N_sf"/>
</dbReference>
<accession>A0A371BHP4</accession>
<dbReference type="PANTHER" id="PTHR43767:SF1">
    <property type="entry name" value="NONRIBOSOMAL PEPTIDE SYNTHASE PES1 (EUROFUNG)-RELATED"/>
    <property type="match status" value="1"/>
</dbReference>